<keyword evidence="4" id="KW-0378">Hydrolase</keyword>
<evidence type="ECO:0000259" key="8">
    <source>
        <dbReference type="Pfam" id="PF00857"/>
    </source>
</evidence>
<dbReference type="GO" id="GO:0019363">
    <property type="term" value="P:pyridine nucleotide biosynthetic process"/>
    <property type="evidence" value="ECO:0007669"/>
    <property type="project" value="UniProtKB-KW"/>
</dbReference>
<protein>
    <recommendedName>
        <fullName evidence="6">nicotinamidase</fullName>
        <ecNumber evidence="6">3.5.1.19</ecNumber>
    </recommendedName>
    <alternativeName>
        <fullName evidence="7">Nicotinamide deamidase</fullName>
    </alternativeName>
</protein>
<dbReference type="InterPro" id="IPR036380">
    <property type="entry name" value="Isochorismatase-like_sf"/>
</dbReference>
<name>A0A1G2HH88_9BACT</name>
<evidence type="ECO:0000313" key="10">
    <source>
        <dbReference type="Proteomes" id="UP000179153"/>
    </source>
</evidence>
<dbReference type="Pfam" id="PF00857">
    <property type="entry name" value="Isochorismatase"/>
    <property type="match status" value="1"/>
</dbReference>
<evidence type="ECO:0000256" key="6">
    <source>
        <dbReference type="ARBA" id="ARBA00039017"/>
    </source>
</evidence>
<dbReference type="InterPro" id="IPR000868">
    <property type="entry name" value="Isochorismatase-like_dom"/>
</dbReference>
<gene>
    <name evidence="9" type="ORF">A2932_02510</name>
</gene>
<dbReference type="Gene3D" id="3.40.50.850">
    <property type="entry name" value="Isochorismatase-like"/>
    <property type="match status" value="1"/>
</dbReference>
<evidence type="ECO:0000313" key="9">
    <source>
        <dbReference type="EMBL" id="OGZ61847.1"/>
    </source>
</evidence>
<comment type="caution">
    <text evidence="9">The sequence shown here is derived from an EMBL/GenBank/DDBJ whole genome shotgun (WGS) entry which is preliminary data.</text>
</comment>
<accession>A0A1G2HH88</accession>
<dbReference type="GO" id="GO:0008936">
    <property type="term" value="F:nicotinamidase activity"/>
    <property type="evidence" value="ECO:0007669"/>
    <property type="project" value="UniProtKB-EC"/>
</dbReference>
<feature type="domain" description="Isochorismatase-like" evidence="8">
    <location>
        <begin position="4"/>
        <end position="187"/>
    </location>
</feature>
<evidence type="ECO:0000256" key="7">
    <source>
        <dbReference type="ARBA" id="ARBA00043224"/>
    </source>
</evidence>
<keyword evidence="3" id="KW-0479">Metal-binding</keyword>
<dbReference type="InterPro" id="IPR052347">
    <property type="entry name" value="Isochorismatase_Nicotinamidase"/>
</dbReference>
<dbReference type="PANTHER" id="PTHR11080">
    <property type="entry name" value="PYRAZINAMIDASE/NICOTINAMIDASE"/>
    <property type="match status" value="1"/>
</dbReference>
<keyword evidence="2" id="KW-0662">Pyridine nucleotide biosynthesis</keyword>
<reference evidence="9 10" key="1">
    <citation type="journal article" date="2016" name="Nat. Commun.">
        <title>Thousands of microbial genomes shed light on interconnected biogeochemical processes in an aquifer system.</title>
        <authorList>
            <person name="Anantharaman K."/>
            <person name="Brown C.T."/>
            <person name="Hug L.A."/>
            <person name="Sharon I."/>
            <person name="Castelle C.J."/>
            <person name="Probst A.J."/>
            <person name="Thomas B.C."/>
            <person name="Singh A."/>
            <person name="Wilkins M.J."/>
            <person name="Karaoz U."/>
            <person name="Brodie E.L."/>
            <person name="Williams K.H."/>
            <person name="Hubbard S.S."/>
            <person name="Banfield J.F."/>
        </authorList>
    </citation>
    <scope>NUCLEOTIDE SEQUENCE [LARGE SCALE GENOMIC DNA]</scope>
</reference>
<evidence type="ECO:0000256" key="1">
    <source>
        <dbReference type="ARBA" id="ARBA00006336"/>
    </source>
</evidence>
<dbReference type="Proteomes" id="UP000179153">
    <property type="component" value="Unassembled WGS sequence"/>
</dbReference>
<dbReference type="GO" id="GO:0046872">
    <property type="term" value="F:metal ion binding"/>
    <property type="evidence" value="ECO:0007669"/>
    <property type="project" value="UniProtKB-KW"/>
</dbReference>
<evidence type="ECO:0000256" key="2">
    <source>
        <dbReference type="ARBA" id="ARBA00022642"/>
    </source>
</evidence>
<dbReference type="STRING" id="1802163.A2932_02510"/>
<evidence type="ECO:0000256" key="3">
    <source>
        <dbReference type="ARBA" id="ARBA00022723"/>
    </source>
</evidence>
<proteinExistence type="inferred from homology"/>
<comment type="pathway">
    <text evidence="5">Cofactor biosynthesis; nicotinate biosynthesis; nicotinate from nicotinamide: step 1/1.</text>
</comment>
<dbReference type="EC" id="3.5.1.19" evidence="6"/>
<dbReference type="PANTHER" id="PTHR11080:SF2">
    <property type="entry name" value="LD05707P"/>
    <property type="match status" value="1"/>
</dbReference>
<dbReference type="AlphaFoldDB" id="A0A1G2HH88"/>
<comment type="similarity">
    <text evidence="1">Belongs to the isochorismatase family.</text>
</comment>
<dbReference type="SUPFAM" id="SSF52499">
    <property type="entry name" value="Isochorismatase-like hydrolases"/>
    <property type="match status" value="1"/>
</dbReference>
<evidence type="ECO:0000256" key="4">
    <source>
        <dbReference type="ARBA" id="ARBA00022801"/>
    </source>
</evidence>
<sequence>MAKALIIVDVQRDFCPGGTLAVNNGDEVIPPLNRMIAHARANNWLIIVTRDWHPEYMREHFKKDGGAWPVHCVQNTLGAEFHPDLNIGYHAHIISKGNDSLKNGYSGFESELLKTILHIWNVDEIYIGGLATDYCVKETALDACRKTLITTWLLTDAIRAVNLNKGDEEKALRQMRDAGVLFTTTADVLAS</sequence>
<organism evidence="9 10">
    <name type="scientific">Candidatus Spechtbacteria bacterium RIFCSPLOWO2_01_FULL_46_10</name>
    <dbReference type="NCBI Taxonomy" id="1802163"/>
    <lineage>
        <taxon>Bacteria</taxon>
        <taxon>Candidatus Spechtiibacteriota</taxon>
    </lineage>
</organism>
<dbReference type="EMBL" id="MHOI01000009">
    <property type="protein sequence ID" value="OGZ61847.1"/>
    <property type="molecule type" value="Genomic_DNA"/>
</dbReference>
<evidence type="ECO:0000256" key="5">
    <source>
        <dbReference type="ARBA" id="ARBA00037900"/>
    </source>
</evidence>